<keyword evidence="3" id="KW-1185">Reference proteome</keyword>
<dbReference type="RefSeq" id="WP_136534347.1">
    <property type="nucleotide sequence ID" value="NZ_STGY01000041.1"/>
</dbReference>
<protein>
    <submittedName>
        <fullName evidence="2">MarR family transcriptional regulator</fullName>
    </submittedName>
</protein>
<dbReference type="PANTHER" id="PTHR33164">
    <property type="entry name" value="TRANSCRIPTIONAL REGULATOR, MARR FAMILY"/>
    <property type="match status" value="1"/>
</dbReference>
<dbReference type="SMART" id="SM00347">
    <property type="entry name" value="HTH_MARR"/>
    <property type="match status" value="1"/>
</dbReference>
<dbReference type="OrthoDB" id="8635520at2"/>
<name>A0A4S8QEX5_9ACTN</name>
<evidence type="ECO:0000259" key="1">
    <source>
        <dbReference type="PROSITE" id="PS50995"/>
    </source>
</evidence>
<dbReference type="EMBL" id="STGY01000041">
    <property type="protein sequence ID" value="THV41662.1"/>
    <property type="molecule type" value="Genomic_DNA"/>
</dbReference>
<dbReference type="InterPro" id="IPR039422">
    <property type="entry name" value="MarR/SlyA-like"/>
</dbReference>
<accession>A0A4S8QEX5</accession>
<dbReference type="InterPro" id="IPR036388">
    <property type="entry name" value="WH-like_DNA-bd_sf"/>
</dbReference>
<dbReference type="Proteomes" id="UP000308760">
    <property type="component" value="Unassembled WGS sequence"/>
</dbReference>
<dbReference type="GO" id="GO:0006950">
    <property type="term" value="P:response to stress"/>
    <property type="evidence" value="ECO:0007669"/>
    <property type="project" value="TreeGrafter"/>
</dbReference>
<proteinExistence type="predicted"/>
<dbReference type="InterPro" id="IPR000835">
    <property type="entry name" value="HTH_MarR-typ"/>
</dbReference>
<evidence type="ECO:0000313" key="3">
    <source>
        <dbReference type="Proteomes" id="UP000308760"/>
    </source>
</evidence>
<dbReference type="PANTHER" id="PTHR33164:SF99">
    <property type="entry name" value="MARR FAMILY REGULATORY PROTEIN"/>
    <property type="match status" value="1"/>
</dbReference>
<dbReference type="PROSITE" id="PS50995">
    <property type="entry name" value="HTH_MARR_2"/>
    <property type="match status" value="1"/>
</dbReference>
<reference evidence="3" key="1">
    <citation type="submission" date="2019-04" db="EMBL/GenBank/DDBJ databases">
        <title>Nocardioides xinjiangensis sp. nov.</title>
        <authorList>
            <person name="Liu S."/>
        </authorList>
    </citation>
    <scope>NUCLEOTIDE SEQUENCE [LARGE SCALE GENOMIC DNA]</scope>
    <source>
        <strain evidence="3">18</strain>
    </source>
</reference>
<dbReference type="Pfam" id="PF01047">
    <property type="entry name" value="MarR"/>
    <property type="match status" value="1"/>
</dbReference>
<dbReference type="Gene3D" id="1.10.10.10">
    <property type="entry name" value="Winged helix-like DNA-binding domain superfamily/Winged helix DNA-binding domain"/>
    <property type="match status" value="1"/>
</dbReference>
<reference evidence="2 3" key="2">
    <citation type="submission" date="2019-05" db="EMBL/GenBank/DDBJ databases">
        <title>Glycomyces buryatensis sp. nov.</title>
        <authorList>
            <person name="Nikitina E."/>
        </authorList>
    </citation>
    <scope>NUCLEOTIDE SEQUENCE [LARGE SCALE GENOMIC DNA]</scope>
    <source>
        <strain evidence="2 3">18</strain>
    </source>
</reference>
<feature type="domain" description="HTH marR-type" evidence="1">
    <location>
        <begin position="1"/>
        <end position="147"/>
    </location>
</feature>
<comment type="caution">
    <text evidence="2">The sequence shown here is derived from an EMBL/GenBank/DDBJ whole genome shotgun (WGS) entry which is preliminary data.</text>
</comment>
<dbReference type="GO" id="GO:0003700">
    <property type="term" value="F:DNA-binding transcription factor activity"/>
    <property type="evidence" value="ECO:0007669"/>
    <property type="project" value="InterPro"/>
</dbReference>
<dbReference type="InterPro" id="IPR036390">
    <property type="entry name" value="WH_DNA-bd_sf"/>
</dbReference>
<gene>
    <name evidence="2" type="ORF">FAB82_09710</name>
</gene>
<dbReference type="SUPFAM" id="SSF46785">
    <property type="entry name" value="Winged helix' DNA-binding domain"/>
    <property type="match status" value="1"/>
</dbReference>
<organism evidence="2 3">
    <name type="scientific">Glycomyces buryatensis</name>
    <dbReference type="NCBI Taxonomy" id="2570927"/>
    <lineage>
        <taxon>Bacteria</taxon>
        <taxon>Bacillati</taxon>
        <taxon>Actinomycetota</taxon>
        <taxon>Actinomycetes</taxon>
        <taxon>Glycomycetales</taxon>
        <taxon>Glycomycetaceae</taxon>
        <taxon>Glycomyces</taxon>
    </lineage>
</organism>
<sequence>MGHTKWLTDEEMRTWMVFIPTATLISRELDQQLKEDMGLSHLQYEILIHLNAAEHGAMRMTELAERLINSKSGLTYQIGQMEKSGLVKRRPCEWSKSGILAEITDEGRATLERAAPGHVEKVREILIDVLTPEERAVITAGLGRVRDRLIERNQGETCW</sequence>
<evidence type="ECO:0000313" key="2">
    <source>
        <dbReference type="EMBL" id="THV41662.1"/>
    </source>
</evidence>
<dbReference type="AlphaFoldDB" id="A0A4S8QEX5"/>